<dbReference type="InterPro" id="IPR003961">
    <property type="entry name" value="FN3_dom"/>
</dbReference>
<dbReference type="PANTHER" id="PTHR48423">
    <property type="entry name" value="INTERLEUKIN-27 RECEPTOR SUBUNIT ALPHA"/>
    <property type="match status" value="1"/>
</dbReference>
<evidence type="ECO:0000256" key="2">
    <source>
        <dbReference type="ARBA" id="ARBA00008921"/>
    </source>
</evidence>
<dbReference type="GeneID" id="106613945"/>
<dbReference type="AlphaFoldDB" id="A0A1S3T6P3"/>
<keyword evidence="6 11" id="KW-1133">Transmembrane helix</keyword>
<feature type="region of interest" description="Disordered" evidence="10">
    <location>
        <begin position="308"/>
        <end position="336"/>
    </location>
</feature>
<protein>
    <submittedName>
        <fullName evidence="15">Interleukin-23 receptor</fullName>
    </submittedName>
</protein>
<keyword evidence="3 11" id="KW-0812">Transmembrane</keyword>
<comment type="similarity">
    <text evidence="2">Belongs to the type I cytokine receptor family. Type 2 subfamily.</text>
</comment>
<reference evidence="15" key="1">
    <citation type="submission" date="2025-08" db="UniProtKB">
        <authorList>
            <consortium name="RefSeq"/>
        </authorList>
    </citation>
    <scope>IDENTIFICATION</scope>
</reference>
<dbReference type="STRING" id="8030.ENSSSAP00000035829"/>
<gene>
    <name evidence="15" type="primary">il23r</name>
</gene>
<comment type="subcellular location">
    <subcellularLocation>
        <location evidence="1">Membrane</location>
        <topology evidence="1">Single-pass type I membrane protein</topology>
    </subcellularLocation>
</comment>
<dbReference type="PANTHER" id="PTHR48423:SF2">
    <property type="entry name" value="INTERLEUKIN-12 RECEPTOR SUBUNIT BETA-2"/>
    <property type="match status" value="1"/>
</dbReference>
<feature type="signal peptide" evidence="12">
    <location>
        <begin position="1"/>
        <end position="25"/>
    </location>
</feature>
<feature type="compositionally biased region" description="Polar residues" evidence="10">
    <location>
        <begin position="317"/>
        <end position="335"/>
    </location>
</feature>
<dbReference type="SUPFAM" id="SSF49265">
    <property type="entry name" value="Fibronectin type III"/>
    <property type="match status" value="4"/>
</dbReference>
<dbReference type="RefSeq" id="XP_014072266.2">
    <property type="nucleotide sequence ID" value="XM_014216791.2"/>
</dbReference>
<feature type="domain" description="Fibronectin type-III" evidence="13">
    <location>
        <begin position="127"/>
        <end position="222"/>
    </location>
</feature>
<evidence type="ECO:0000256" key="7">
    <source>
        <dbReference type="ARBA" id="ARBA00023136"/>
    </source>
</evidence>
<feature type="transmembrane region" description="Helical" evidence="11">
    <location>
        <begin position="639"/>
        <end position="662"/>
    </location>
</feature>
<keyword evidence="5" id="KW-0677">Repeat</keyword>
<keyword evidence="14" id="KW-1185">Reference proteome</keyword>
<dbReference type="GO" id="GO:0005886">
    <property type="term" value="C:plasma membrane"/>
    <property type="evidence" value="ECO:0007669"/>
    <property type="project" value="UniProtKB-ARBA"/>
</dbReference>
<dbReference type="PROSITE" id="PS50853">
    <property type="entry name" value="FN3"/>
    <property type="match status" value="3"/>
</dbReference>
<evidence type="ECO:0000256" key="10">
    <source>
        <dbReference type="SAM" id="MobiDB-lite"/>
    </source>
</evidence>
<evidence type="ECO:0000256" key="1">
    <source>
        <dbReference type="ARBA" id="ARBA00004479"/>
    </source>
</evidence>
<feature type="domain" description="Fibronectin type-III" evidence="13">
    <location>
        <begin position="227"/>
        <end position="322"/>
    </location>
</feature>
<evidence type="ECO:0000256" key="6">
    <source>
        <dbReference type="ARBA" id="ARBA00022989"/>
    </source>
</evidence>
<dbReference type="InterPro" id="IPR036116">
    <property type="entry name" value="FN3_sf"/>
</dbReference>
<evidence type="ECO:0000256" key="5">
    <source>
        <dbReference type="ARBA" id="ARBA00022737"/>
    </source>
</evidence>
<name>A0A1S3T6P3_SALSA</name>
<feature type="chain" id="PRO_5046213870" evidence="12">
    <location>
        <begin position="26"/>
        <end position="901"/>
    </location>
</feature>
<evidence type="ECO:0000256" key="12">
    <source>
        <dbReference type="SAM" id="SignalP"/>
    </source>
</evidence>
<dbReference type="PaxDb" id="8030-ENSSSAP00000035829"/>
<feature type="domain" description="Fibronectin type-III" evidence="13">
    <location>
        <begin position="441"/>
        <end position="538"/>
    </location>
</feature>
<evidence type="ECO:0000256" key="9">
    <source>
        <dbReference type="ARBA" id="ARBA00023180"/>
    </source>
</evidence>
<evidence type="ECO:0000313" key="15">
    <source>
        <dbReference type="RefSeq" id="XP_014072266.2"/>
    </source>
</evidence>
<keyword evidence="8 15" id="KW-0675">Receptor</keyword>
<evidence type="ECO:0000256" key="3">
    <source>
        <dbReference type="ARBA" id="ARBA00022692"/>
    </source>
</evidence>
<accession>A0A1S3T6P3</accession>
<keyword evidence="7 11" id="KW-0472">Membrane</keyword>
<evidence type="ECO:0000256" key="4">
    <source>
        <dbReference type="ARBA" id="ARBA00022729"/>
    </source>
</evidence>
<evidence type="ECO:0000256" key="8">
    <source>
        <dbReference type="ARBA" id="ARBA00023170"/>
    </source>
</evidence>
<dbReference type="Gene3D" id="2.60.40.10">
    <property type="entry name" value="Immunoglobulins"/>
    <property type="match status" value="5"/>
</dbReference>
<dbReference type="Proteomes" id="UP001652741">
    <property type="component" value="Chromosome ssa10"/>
</dbReference>
<sequence length="901" mass="98861">MSLFRTIWRTTIIFLLNRCTFQVPASPSGPRMGIICQGSVTVEPGPLFPMGSNLTVYCTTTKPHCGQSLSVELNGQDQTALEILNCSTVRLRLTNLRTPNSILVCRLRQTDGRIKTVCGLDLHTGYPPDEPSGIACQASRDSEEITCSWSRGRETHLVTTYYVSVRSVNRAQVFHRGIQGTGLFSIPRLELDENEQYQLSIRAHNHLGTSLSQPFNFSVNDVVIPDTPQIMKLEFWSGSRAAVLHWNCSEYPKPLRPHVRLRTGNGSWVELHLDPSRCLVKVEGLKPMTQYEFQIRVCFSIERPTSGQRPTPVLRPSPTQRPLCSRWSPSASKTSPGIAPTRELDVWRVLGIPGVDGVQDVTVLWKPLFPGDYSGHVLRYELVYLHEGQRQEEVTYPSGVNQCSVQVSPGVQEMSVRAVTSYGKSPPATIQLKHTGVSGPVLRSLSPANVEGGDVVALSWSLDGSSGAEAEVLLGFLVEWKSGHQDLGWQRVARERNTTLITGLTPGVRYNVSLYADTTWGVSNPSSGLVYSREDKPVSVPKVSVLAHETSRVLIQWEELPVDQRRGFLTHYNIYLKRLDSDTDQNQRVTVSGSITVSGPSQRWLECPEGAVALRVSASTAAGEGPQGEWLLSHSPVTAVGLVAGMSLVATIVMVIMANLMCWSCVRKRIKQTCLSLGPVWLSENLPKPGNSNAIRLLKHEEPVVPASSWLFTVSDPPLSPIEEIPPGEREELYPIIHIVQLQGGARAGGGEGTGERTAAPMENIGYKPQITITAPRDKTEKEEYRGHIHSCERTDRCPEESGELLGGWLCDVTVDFSGISGRHTSGSMGRHTSPSPPKITSLFSGDTWLDEKGLEVGLGFLDSAQGQKVALEDPVGCLAKTLTTGYFPQAADLNTTTYNH</sequence>
<evidence type="ECO:0000259" key="13">
    <source>
        <dbReference type="PROSITE" id="PS50853"/>
    </source>
</evidence>
<evidence type="ECO:0000313" key="14">
    <source>
        <dbReference type="Proteomes" id="UP001652741"/>
    </source>
</evidence>
<keyword evidence="9" id="KW-0325">Glycoprotein</keyword>
<proteinExistence type="inferred from homology"/>
<evidence type="ECO:0000256" key="11">
    <source>
        <dbReference type="SAM" id="Phobius"/>
    </source>
</evidence>
<organism evidence="14 15">
    <name type="scientific">Salmo salar</name>
    <name type="common">Atlantic salmon</name>
    <dbReference type="NCBI Taxonomy" id="8030"/>
    <lineage>
        <taxon>Eukaryota</taxon>
        <taxon>Metazoa</taxon>
        <taxon>Chordata</taxon>
        <taxon>Craniata</taxon>
        <taxon>Vertebrata</taxon>
        <taxon>Euteleostomi</taxon>
        <taxon>Actinopterygii</taxon>
        <taxon>Neopterygii</taxon>
        <taxon>Teleostei</taxon>
        <taxon>Protacanthopterygii</taxon>
        <taxon>Salmoniformes</taxon>
        <taxon>Salmonidae</taxon>
        <taxon>Salmoninae</taxon>
        <taxon>Salmo</taxon>
    </lineage>
</organism>
<dbReference type="KEGG" id="sasa:106613945"/>
<dbReference type="InterPro" id="IPR052672">
    <property type="entry name" value="Type1_Cytokine_Rcpt_Type2"/>
</dbReference>
<dbReference type="CDD" id="cd00063">
    <property type="entry name" value="FN3"/>
    <property type="match status" value="2"/>
</dbReference>
<dbReference type="SMART" id="SM00060">
    <property type="entry name" value="FN3"/>
    <property type="match status" value="4"/>
</dbReference>
<dbReference type="InterPro" id="IPR013783">
    <property type="entry name" value="Ig-like_fold"/>
</dbReference>
<keyword evidence="4 12" id="KW-0732">Signal</keyword>